<dbReference type="Pfam" id="PF00480">
    <property type="entry name" value="ROK"/>
    <property type="match status" value="1"/>
</dbReference>
<dbReference type="PROSITE" id="PS01125">
    <property type="entry name" value="ROK"/>
    <property type="match status" value="1"/>
</dbReference>
<keyword evidence="1" id="KW-0808">Transferase</keyword>
<dbReference type="InterPro" id="IPR049874">
    <property type="entry name" value="ROK_cs"/>
</dbReference>
<organism evidence="1">
    <name type="scientific">hydrothermal vent metagenome</name>
    <dbReference type="NCBI Taxonomy" id="652676"/>
    <lineage>
        <taxon>unclassified sequences</taxon>
        <taxon>metagenomes</taxon>
        <taxon>ecological metagenomes</taxon>
    </lineage>
</organism>
<dbReference type="InterPro" id="IPR043129">
    <property type="entry name" value="ATPase_NBD"/>
</dbReference>
<name>A0A3B1AWB6_9ZZZZ</name>
<evidence type="ECO:0000313" key="1">
    <source>
        <dbReference type="EMBL" id="VAW97106.1"/>
    </source>
</evidence>
<dbReference type="Gene3D" id="3.30.420.40">
    <property type="match status" value="2"/>
</dbReference>
<accession>A0A3B1AWB6</accession>
<dbReference type="AlphaFoldDB" id="A0A3B1AWB6"/>
<reference evidence="1" key="1">
    <citation type="submission" date="2018-06" db="EMBL/GenBank/DDBJ databases">
        <authorList>
            <person name="Zhirakovskaya E."/>
        </authorList>
    </citation>
    <scope>NUCLEOTIDE SEQUENCE</scope>
</reference>
<proteinExistence type="predicted"/>
<dbReference type="InterPro" id="IPR000600">
    <property type="entry name" value="ROK"/>
</dbReference>
<dbReference type="PANTHER" id="PTHR18964:SF174">
    <property type="entry name" value="D-ALLOSE KINASE-RELATED"/>
    <property type="match status" value="1"/>
</dbReference>
<dbReference type="EMBL" id="UOFT01000055">
    <property type="protein sequence ID" value="VAW97106.1"/>
    <property type="molecule type" value="Genomic_DNA"/>
</dbReference>
<keyword evidence="1" id="KW-0418">Kinase</keyword>
<dbReference type="PANTHER" id="PTHR18964">
    <property type="entry name" value="ROK (REPRESSOR, ORF, KINASE) FAMILY"/>
    <property type="match status" value="1"/>
</dbReference>
<sequence length="305" mass="32806">MRIGIDLGGTKIEVIALDDGGAELYRQRLATPQHDYAATLNALCELVNNAQTHTGQQGSIGIGIPGAISPATSRVKNANSTWLIGQPLKKDLEKKLNCAVKIENDANCFVVSEATDGAAKNANTVFGVIIGTGTGGGICINKQVLTGCNAIAGEWGHNSLPWQDATDTEQVQAQQKCYCGKADCIETFLSGPGFEKHYQRLTNSKQRLAAKEIIKKAEHGEQHAVTCIELYEKRLAKALAHVINIIDPDVIVLGGGMSNIQRLYKNVPQHWGEYVFSDTVATQLLPPLHGDSSGVRGAAWLWPPN</sequence>
<dbReference type="CDD" id="cd24066">
    <property type="entry name" value="ASKHA_NBD_ROK_EcFRK-like"/>
    <property type="match status" value="1"/>
</dbReference>
<protein>
    <submittedName>
        <fullName evidence="1">Cryptic sugar kinase Mak</fullName>
    </submittedName>
</protein>
<gene>
    <name evidence="1" type="ORF">MNBD_GAMMA23-1264</name>
</gene>
<dbReference type="GO" id="GO:0004396">
    <property type="term" value="F:hexokinase activity"/>
    <property type="evidence" value="ECO:0007669"/>
    <property type="project" value="TreeGrafter"/>
</dbReference>
<dbReference type="SUPFAM" id="SSF53067">
    <property type="entry name" value="Actin-like ATPase domain"/>
    <property type="match status" value="1"/>
</dbReference>